<dbReference type="Pfam" id="PF03101">
    <property type="entry name" value="FAR1"/>
    <property type="match status" value="1"/>
</dbReference>
<name>A0AA38W1F0_9ASTR</name>
<dbReference type="Proteomes" id="UP001172457">
    <property type="component" value="Unassembled WGS sequence"/>
</dbReference>
<dbReference type="SMART" id="SM00575">
    <property type="entry name" value="ZnF_PMZ"/>
    <property type="match status" value="1"/>
</dbReference>
<keyword evidence="3" id="KW-0862">Zinc</keyword>
<evidence type="ECO:0000313" key="7">
    <source>
        <dbReference type="Proteomes" id="UP001172457"/>
    </source>
</evidence>
<feature type="non-terminal residue" evidence="6">
    <location>
        <position position="1"/>
    </location>
</feature>
<dbReference type="EMBL" id="JARYMX010000700">
    <property type="protein sequence ID" value="KAJ9535115.1"/>
    <property type="molecule type" value="Genomic_DNA"/>
</dbReference>
<dbReference type="SUPFAM" id="SSF57756">
    <property type="entry name" value="Retrovirus zinc finger-like domains"/>
    <property type="match status" value="1"/>
</dbReference>
<reference evidence="6" key="1">
    <citation type="submission" date="2023-03" db="EMBL/GenBank/DDBJ databases">
        <title>Chromosome-scale reference genome and RAD-based genetic map of yellow starthistle (Centaurea solstitialis) reveal putative structural variation and QTLs associated with invader traits.</title>
        <authorList>
            <person name="Reatini B."/>
            <person name="Cang F.A."/>
            <person name="Jiang Q."/>
            <person name="Mckibben M.T.W."/>
            <person name="Barker M.S."/>
            <person name="Rieseberg L.H."/>
            <person name="Dlugosch K.M."/>
        </authorList>
    </citation>
    <scope>NUCLEOTIDE SEQUENCE</scope>
    <source>
        <strain evidence="6">CAN-66</strain>
        <tissue evidence="6">Leaf</tissue>
    </source>
</reference>
<evidence type="ECO:0000256" key="1">
    <source>
        <dbReference type="ARBA" id="ARBA00022723"/>
    </source>
</evidence>
<dbReference type="GO" id="GO:0003676">
    <property type="term" value="F:nucleic acid binding"/>
    <property type="evidence" value="ECO:0007669"/>
    <property type="project" value="InterPro"/>
</dbReference>
<dbReference type="PANTHER" id="PTHR47718:SF7">
    <property type="entry name" value="PROTEIN FAR1-RELATED SEQUENCE"/>
    <property type="match status" value="1"/>
</dbReference>
<dbReference type="InterPro" id="IPR036875">
    <property type="entry name" value="Znf_CCHC_sf"/>
</dbReference>
<dbReference type="InterPro" id="IPR004330">
    <property type="entry name" value="FAR1_DNA_bnd_dom"/>
</dbReference>
<dbReference type="Pfam" id="PF10551">
    <property type="entry name" value="MULE"/>
    <property type="match status" value="1"/>
</dbReference>
<organism evidence="6 7">
    <name type="scientific">Centaurea solstitialis</name>
    <name type="common">yellow star-thistle</name>
    <dbReference type="NCBI Taxonomy" id="347529"/>
    <lineage>
        <taxon>Eukaryota</taxon>
        <taxon>Viridiplantae</taxon>
        <taxon>Streptophyta</taxon>
        <taxon>Embryophyta</taxon>
        <taxon>Tracheophyta</taxon>
        <taxon>Spermatophyta</taxon>
        <taxon>Magnoliopsida</taxon>
        <taxon>eudicotyledons</taxon>
        <taxon>Gunneridae</taxon>
        <taxon>Pentapetalae</taxon>
        <taxon>asterids</taxon>
        <taxon>campanulids</taxon>
        <taxon>Asterales</taxon>
        <taxon>Asteraceae</taxon>
        <taxon>Carduoideae</taxon>
        <taxon>Cardueae</taxon>
        <taxon>Centaureinae</taxon>
        <taxon>Centaurea</taxon>
    </lineage>
</organism>
<evidence type="ECO:0000259" key="5">
    <source>
        <dbReference type="PROSITE" id="PS50966"/>
    </source>
</evidence>
<evidence type="ECO:0000256" key="2">
    <source>
        <dbReference type="ARBA" id="ARBA00022771"/>
    </source>
</evidence>
<evidence type="ECO:0000256" key="4">
    <source>
        <dbReference type="PROSITE-ProRule" id="PRU00325"/>
    </source>
</evidence>
<feature type="domain" description="SWIM-type" evidence="5">
    <location>
        <begin position="610"/>
        <end position="643"/>
    </location>
</feature>
<protein>
    <recommendedName>
        <fullName evidence="5">SWIM-type domain-containing protein</fullName>
    </recommendedName>
</protein>
<comment type="caution">
    <text evidence="6">The sequence shown here is derived from an EMBL/GenBank/DDBJ whole genome shotgun (WGS) entry which is preliminary data.</text>
</comment>
<dbReference type="PROSITE" id="PS50966">
    <property type="entry name" value="ZF_SWIM"/>
    <property type="match status" value="1"/>
</dbReference>
<dbReference type="GO" id="GO:0008270">
    <property type="term" value="F:zinc ion binding"/>
    <property type="evidence" value="ECO:0007669"/>
    <property type="project" value="UniProtKB-KW"/>
</dbReference>
<dbReference type="Pfam" id="PF04434">
    <property type="entry name" value="SWIM"/>
    <property type="match status" value="1"/>
</dbReference>
<accession>A0AA38W1F0</accession>
<keyword evidence="2 4" id="KW-0863">Zinc-finger</keyword>
<evidence type="ECO:0000256" key="3">
    <source>
        <dbReference type="ARBA" id="ARBA00022833"/>
    </source>
</evidence>
<dbReference type="InterPro" id="IPR007527">
    <property type="entry name" value="Znf_SWIM"/>
</dbReference>
<gene>
    <name evidence="6" type="ORF">OSB04_un001806</name>
</gene>
<keyword evidence="1" id="KW-0479">Metal-binding</keyword>
<keyword evidence="7" id="KW-1185">Reference proteome</keyword>
<dbReference type="PANTHER" id="PTHR47718">
    <property type="entry name" value="OS01G0519700 PROTEIN"/>
    <property type="match status" value="1"/>
</dbReference>
<proteinExistence type="predicted"/>
<dbReference type="AlphaFoldDB" id="A0AA38W1F0"/>
<evidence type="ECO:0000313" key="6">
    <source>
        <dbReference type="EMBL" id="KAJ9535115.1"/>
    </source>
</evidence>
<dbReference type="InterPro" id="IPR018289">
    <property type="entry name" value="MULE_transposase_dom"/>
</dbReference>
<sequence length="876" mass="101252">MVAVVVVAGGFRGGGGGRRRESPEKKGVTGNLFSRELAVPNTCLLSDERSSAMCITSASTSIGSSSVLKKVSMGDSKTNLIEDIDAKGNIDVNVDFNEDDFNGENIIGKVFDKLDDVYTFYNRYAFLHGFGIRIHSEHKNKITNEAYRKMYVCNKEGFKKLKVDSSGVDTKKRRRNLRTGCEAGIRVSKMKDGKWVVDQFNDIHNHELTTTPTKEILSFCGMKSLMVKLGQSGFRPSQVRKAVNSMKSPFEADVTSKQCANILSEQRKQYKGKEFYGLIKHFQDKASIDMNQYFVVDLFEDGSPRNIFWADGRSRDSYIKFGNVVVFDVTYITNKFKMPFAPFIWVNHHGQSILFGGALLEKEKEETFEWLFENFLKCMFSKHPRAIITDQDKAMGNAIKKVFPNTRHRYCAWHIKKHELDHLRPFKAHYSDFEETYRKWVKSDTIEEFETQREVLRDKYNFEGNCWMMEMYNQQKFWVKAFLKDVFLAGMTTSGRSESIHSFFDGYVNLNTMLNEFVIQYDKAVECRRAAEEDEDFKSMNSRPILSSVHLLFSKAGTCYTRKIFELFKREWDEATNNLTHETLSKSTEESTYKVGQLNVEQNFWRIVKFRFLNEVEVTCSCAKFETYGILCKHALYVMKKKHVEILPNLYILPRWTLDARYKVGNTRLEEMNGESEVSALNLWCVHVNCTKEIEQAKDSPDEIKRLNALLVFDTPSCGVLTVLVVKQTKYLWWYSLPLGKLGSEAWYQCQYDALGGYTLSKWLLQKFLAEQMVRKKEMVVENPYEDACPITSQVDMMPQISTRDPVVHTKTKGRPKNATRIKSSLDVKKKKTCSYCKGLGHYITGCPKKKRPRILRCKKNDAFVSYIGVVWEFQM</sequence>
<dbReference type="Gene3D" id="4.10.60.10">
    <property type="entry name" value="Zinc finger, CCHC-type"/>
    <property type="match status" value="1"/>
</dbReference>
<dbReference type="InterPro" id="IPR006564">
    <property type="entry name" value="Znf_PMZ"/>
</dbReference>